<comment type="caution">
    <text evidence="1">The sequence shown here is derived from an EMBL/GenBank/DDBJ whole genome shotgun (WGS) entry which is preliminary data.</text>
</comment>
<organism evidence="1 2">
    <name type="scientific">Bacillus arachidis</name>
    <dbReference type="NCBI Taxonomy" id="2819290"/>
    <lineage>
        <taxon>Bacteria</taxon>
        <taxon>Bacillati</taxon>
        <taxon>Bacillota</taxon>
        <taxon>Bacilli</taxon>
        <taxon>Bacillales</taxon>
        <taxon>Bacillaceae</taxon>
        <taxon>Bacillus</taxon>
    </lineage>
</organism>
<name>A0ABS3P5V9_9BACI</name>
<keyword evidence="2" id="KW-1185">Reference proteome</keyword>
<gene>
    <name evidence="1" type="ORF">J4P90_26060</name>
</gene>
<dbReference type="Proteomes" id="UP000677611">
    <property type="component" value="Unassembled WGS sequence"/>
</dbReference>
<sequence>MKKAIARRGKAVDKYRIDNAWRNIFVQAGILK</sequence>
<dbReference type="RefSeq" id="WP_208019583.1">
    <property type="nucleotide sequence ID" value="NZ_JAGDQJ010000065.1"/>
</dbReference>
<reference evidence="1 2" key="1">
    <citation type="submission" date="2021-03" db="EMBL/GenBank/DDBJ databases">
        <title>Identification of novel Bacillus strains.</title>
        <authorList>
            <person name="Xiao Z."/>
            <person name="Li Y."/>
            <person name="Shen J."/>
        </authorList>
    </citation>
    <scope>NUCLEOTIDE SEQUENCE [LARGE SCALE GENOMIC DNA]</scope>
    <source>
        <strain evidence="1 2">SY8</strain>
    </source>
</reference>
<evidence type="ECO:0000313" key="1">
    <source>
        <dbReference type="EMBL" id="MBO1628581.1"/>
    </source>
</evidence>
<accession>A0ABS3P5V9</accession>
<dbReference type="InterPro" id="IPR025041">
    <property type="entry name" value="DUF3983"/>
</dbReference>
<dbReference type="Pfam" id="PF13137">
    <property type="entry name" value="DUF3983"/>
    <property type="match status" value="1"/>
</dbReference>
<evidence type="ECO:0000313" key="2">
    <source>
        <dbReference type="Proteomes" id="UP000677611"/>
    </source>
</evidence>
<protein>
    <submittedName>
        <fullName evidence="1">DUF3983 domain-containing protein</fullName>
    </submittedName>
</protein>
<dbReference type="EMBL" id="JAGDQJ010000065">
    <property type="protein sequence ID" value="MBO1628581.1"/>
    <property type="molecule type" value="Genomic_DNA"/>
</dbReference>
<proteinExistence type="predicted"/>